<reference evidence="1 2" key="1">
    <citation type="submission" date="2016-10" db="EMBL/GenBank/DDBJ databases">
        <authorList>
            <person name="Varghese N."/>
            <person name="Submissions S."/>
        </authorList>
    </citation>
    <scope>NUCLEOTIDE SEQUENCE [LARGE SCALE GENOMIC DNA]</scope>
    <source>
        <strain evidence="1 2">DSM 20748</strain>
    </source>
</reference>
<comment type="caution">
    <text evidence="1">The sequence shown here is derived from an EMBL/GenBank/DDBJ whole genome shotgun (WGS) entry which is preliminary data.</text>
</comment>
<protein>
    <submittedName>
        <fullName evidence="1">Uncharacterized protein</fullName>
    </submittedName>
</protein>
<dbReference type="EMBL" id="FNOS01000003">
    <property type="protein sequence ID" value="SDX83131.1"/>
    <property type="molecule type" value="Genomic_DNA"/>
</dbReference>
<gene>
    <name evidence="1" type="ORF">SAMN04488081_1416</name>
</gene>
<sequence>MNRSVPLWGRAFLMGMPDWLNCYSFYYTFTEERDEAGVGQR</sequence>
<accession>A0A1H3EWK3</accession>
<proteinExistence type="predicted"/>
<name>A0A1H3EWK3_9BACI</name>
<keyword evidence="2" id="KW-1185">Reference proteome</keyword>
<evidence type="ECO:0000313" key="1">
    <source>
        <dbReference type="EMBL" id="SDX83131.1"/>
    </source>
</evidence>
<evidence type="ECO:0000313" key="2">
    <source>
        <dbReference type="Proteomes" id="UP000198647"/>
    </source>
</evidence>
<organism evidence="1 2">
    <name type="scientific">Salimicrobium album</name>
    <dbReference type="NCBI Taxonomy" id="50717"/>
    <lineage>
        <taxon>Bacteria</taxon>
        <taxon>Bacillati</taxon>
        <taxon>Bacillota</taxon>
        <taxon>Bacilli</taxon>
        <taxon>Bacillales</taxon>
        <taxon>Bacillaceae</taxon>
        <taxon>Salimicrobium</taxon>
    </lineage>
</organism>
<dbReference type="RefSeq" id="WP_281241179.1">
    <property type="nucleotide sequence ID" value="NZ_FNOS01000003.1"/>
</dbReference>
<dbReference type="Proteomes" id="UP000198647">
    <property type="component" value="Unassembled WGS sequence"/>
</dbReference>